<dbReference type="Pfam" id="PF13365">
    <property type="entry name" value="Trypsin_2"/>
    <property type="match status" value="1"/>
</dbReference>
<sequence length="459" mass="50652">MKKIIINMIYMLGVSFIITTIVAIFNDINPFSTSGLGFIIGKSAASVIPGFVIGGFFLTIIWFIKKKVWNGSIVLMWTIFILTIVLSNYGSYKLSLAEKRNQPDKADQAVTKGSIDSITKTEQAKGILSPETIAEMTLNNTVSITMQDRNRQTLSLGSGVILDNGKVITNVHVISGATYGFVQKFNSQISYDIDGYFILDKHNDLVLLSVPEINTQNRISINNALPRVGERIYAAGNPQGLSGTFTEGIVSAIRSSNNNSLIQISAPISPGSSGGAIVNALGELIGIAMGGIEAGQNLNFAIPSRVVDSILKNNSENRYDIYTAKGSNVVKKGGNIKDIVLIKNVLWYHDCGEYDARNQADNPLVEFSIYNKLSVPIYDITIAIIIYDRDNLPVDYQYIKTSYTFGKVAPGLARKFKNIRPDYGDYLGWQSNRIGEIRVSKKRGYRAEFRVLDYKISKY</sequence>
<protein>
    <submittedName>
        <fullName evidence="2">Uncharacterized protein</fullName>
    </submittedName>
</protein>
<dbReference type="PRINTS" id="PR00834">
    <property type="entry name" value="PROTEASES2C"/>
</dbReference>
<feature type="transmembrane region" description="Helical" evidence="1">
    <location>
        <begin position="7"/>
        <end position="25"/>
    </location>
</feature>
<feature type="transmembrane region" description="Helical" evidence="1">
    <location>
        <begin position="71"/>
        <end position="92"/>
    </location>
</feature>
<gene>
    <name evidence="2" type="ORF">SDC9_21013</name>
</gene>
<dbReference type="SUPFAM" id="SSF50494">
    <property type="entry name" value="Trypsin-like serine proteases"/>
    <property type="match status" value="1"/>
</dbReference>
<dbReference type="GO" id="GO:0004252">
    <property type="term" value="F:serine-type endopeptidase activity"/>
    <property type="evidence" value="ECO:0007669"/>
    <property type="project" value="InterPro"/>
</dbReference>
<dbReference type="InterPro" id="IPR043504">
    <property type="entry name" value="Peptidase_S1_PA_chymotrypsin"/>
</dbReference>
<dbReference type="InterPro" id="IPR001940">
    <property type="entry name" value="Peptidase_S1C"/>
</dbReference>
<feature type="transmembrane region" description="Helical" evidence="1">
    <location>
        <begin position="45"/>
        <end position="64"/>
    </location>
</feature>
<reference evidence="2" key="1">
    <citation type="submission" date="2019-08" db="EMBL/GenBank/DDBJ databases">
        <authorList>
            <person name="Kucharzyk K."/>
            <person name="Murdoch R.W."/>
            <person name="Higgins S."/>
            <person name="Loffler F."/>
        </authorList>
    </citation>
    <scope>NUCLEOTIDE SEQUENCE</scope>
</reference>
<dbReference type="InterPro" id="IPR009003">
    <property type="entry name" value="Peptidase_S1_PA"/>
</dbReference>
<dbReference type="Gene3D" id="2.40.10.10">
    <property type="entry name" value="Trypsin-like serine proteases"/>
    <property type="match status" value="2"/>
</dbReference>
<accession>A0A644U8B7</accession>
<organism evidence="2">
    <name type="scientific">bioreactor metagenome</name>
    <dbReference type="NCBI Taxonomy" id="1076179"/>
    <lineage>
        <taxon>unclassified sequences</taxon>
        <taxon>metagenomes</taxon>
        <taxon>ecological metagenomes</taxon>
    </lineage>
</organism>
<evidence type="ECO:0000256" key="1">
    <source>
        <dbReference type="SAM" id="Phobius"/>
    </source>
</evidence>
<keyword evidence="1" id="KW-1133">Transmembrane helix</keyword>
<dbReference type="PANTHER" id="PTHR43019">
    <property type="entry name" value="SERINE ENDOPROTEASE DEGS"/>
    <property type="match status" value="1"/>
</dbReference>
<keyword evidence="1" id="KW-0812">Transmembrane</keyword>
<name>A0A644U8B7_9ZZZZ</name>
<dbReference type="EMBL" id="VSSQ01000086">
    <property type="protein sequence ID" value="MPL75191.1"/>
    <property type="molecule type" value="Genomic_DNA"/>
</dbReference>
<proteinExistence type="predicted"/>
<dbReference type="AlphaFoldDB" id="A0A644U8B7"/>
<comment type="caution">
    <text evidence="2">The sequence shown here is derived from an EMBL/GenBank/DDBJ whole genome shotgun (WGS) entry which is preliminary data.</text>
</comment>
<keyword evidence="1" id="KW-0472">Membrane</keyword>
<evidence type="ECO:0000313" key="2">
    <source>
        <dbReference type="EMBL" id="MPL75191.1"/>
    </source>
</evidence>
<dbReference type="PANTHER" id="PTHR43019:SF23">
    <property type="entry name" value="PROTEASE DO-LIKE 5, CHLOROPLASTIC"/>
    <property type="match status" value="1"/>
</dbReference>
<dbReference type="GO" id="GO:0006508">
    <property type="term" value="P:proteolysis"/>
    <property type="evidence" value="ECO:0007669"/>
    <property type="project" value="InterPro"/>
</dbReference>